<dbReference type="InterPro" id="IPR018027">
    <property type="entry name" value="Asn/Gln_amidotransferase"/>
</dbReference>
<dbReference type="GO" id="GO:0050567">
    <property type="term" value="F:glutaminyl-tRNA synthase (glutamine-hydrolyzing) activity"/>
    <property type="evidence" value="ECO:0007669"/>
    <property type="project" value="UniProtKB-UniRule"/>
</dbReference>
<dbReference type="Pfam" id="PF02637">
    <property type="entry name" value="GatB_Yqey"/>
    <property type="match status" value="1"/>
</dbReference>
<dbReference type="SUPFAM" id="SSF89095">
    <property type="entry name" value="GatB/YqeY motif"/>
    <property type="match status" value="1"/>
</dbReference>
<comment type="function">
    <text evidence="7 10">Allows the formation of correctly charged Asn-tRNA(Asn) or Gln-tRNA(Gln) through the transamidation of misacylated Asp-tRNA(Asn) or Glu-tRNA(Gln) in organisms which lack either or both of asparaginyl-tRNA or glutaminyl-tRNA synthetases. The reaction takes place in the presence of glutamine and ATP through an activated phospho-Asp-tRNA(Asn) or phospho-Glu-tRNA(Gln).</text>
</comment>
<dbReference type="InterPro" id="IPR014746">
    <property type="entry name" value="Gln_synth/guanido_kin_cat_dom"/>
</dbReference>
<evidence type="ECO:0000256" key="4">
    <source>
        <dbReference type="ARBA" id="ARBA00022741"/>
    </source>
</evidence>
<evidence type="ECO:0000256" key="5">
    <source>
        <dbReference type="ARBA" id="ARBA00022840"/>
    </source>
</evidence>
<dbReference type="GO" id="GO:0006412">
    <property type="term" value="P:translation"/>
    <property type="evidence" value="ECO:0007669"/>
    <property type="project" value="UniProtKB-UniRule"/>
</dbReference>
<accession>A0A6N4A4W3</accession>
<dbReference type="InterPro" id="IPR017958">
    <property type="entry name" value="Gln-tRNA_amidoTrfase_suB_CS"/>
</dbReference>
<dbReference type="InterPro" id="IPR017959">
    <property type="entry name" value="Asn/Gln-tRNA_amidoTrfase_suB/E"/>
</dbReference>
<dbReference type="NCBIfam" id="NF004014">
    <property type="entry name" value="PRK05477.1-4"/>
    <property type="match status" value="1"/>
</dbReference>
<keyword evidence="6 10" id="KW-0648">Protein biosynthesis</keyword>
<evidence type="ECO:0000313" key="13">
    <source>
        <dbReference type="EMBL" id="OIM20582.1"/>
    </source>
</evidence>
<reference evidence="12" key="2">
    <citation type="submission" date="2019-10" db="EMBL/GenBank/DDBJ databases">
        <title>Malate fermentation in French cider.</title>
        <authorList>
            <person name="Cousin F.J."/>
            <person name="Medina Fernandez S."/>
            <person name="Misery B."/>
            <person name="Laplace J.-M."/>
            <person name="Cretenet M."/>
        </authorList>
    </citation>
    <scope>NUCLEOTIDE SEQUENCE</scope>
    <source>
        <strain evidence="12">UCMA15129</strain>
    </source>
</reference>
<evidence type="ECO:0000256" key="3">
    <source>
        <dbReference type="ARBA" id="ARBA00022598"/>
    </source>
</evidence>
<evidence type="ECO:0000259" key="11">
    <source>
        <dbReference type="SMART" id="SM00845"/>
    </source>
</evidence>
<comment type="similarity">
    <text evidence="1 10">Belongs to the GatB/GatE family. GatB subfamily.</text>
</comment>
<gene>
    <name evidence="10 12" type="primary">gatB</name>
    <name evidence="13" type="ORF">ATX59_08395</name>
    <name evidence="12" type="ORF">GA838_00310</name>
</gene>
<sequence>MSSFETTIGLEVHVELKTKSKAFSPSPVNFGDPANENTNVIDWGYPGVLPSANKGALESGMMAALALNAQITRDVHWDRKNYFYPDNPKSYQVTQQQTPIGHDGYVEIKKEDGTSKRIGIKELHVEEDAGKNSHSGKGYSLVDLNRQGTPLVEIVSQPNISSPDEAYLYLEKLRQLIQFTGISDVKMQEGSMRVDINISVRPIGAEKYGTKVEIKNVNSFQYAKNALAYEEQRQRDELMAGHIIGQETRRFDEPTKSTILMRVKEGADDYRYFPEPDLPVIHVSDEWIKAVKSRLPETADDRIARYINKFALSKKEAAVLTQTLEMANFYDQVVDDGADPKRAANYLIGDVNAYLNETQLDLQDTKLTPENLSGMIKLIDNGTISTKQAKKVFTAITDGEEPKAYVEKNGLVQLSDPNKLTPIINQILDDNQQSIDDFKGGKDRAIGYLTGQVMKKTHGNANPKIVHEILLAELKKR</sequence>
<dbReference type="Proteomes" id="UP001281024">
    <property type="component" value="Unassembled WGS sequence"/>
</dbReference>
<dbReference type="SUPFAM" id="SSF55931">
    <property type="entry name" value="Glutamine synthetase/guanido kinase"/>
    <property type="match status" value="1"/>
</dbReference>
<dbReference type="InterPro" id="IPR023168">
    <property type="entry name" value="GatB_Yqey_C_2"/>
</dbReference>
<dbReference type="NCBIfam" id="NF004011">
    <property type="entry name" value="PRK05477.1-1"/>
    <property type="match status" value="1"/>
</dbReference>
<organism evidence="13 14">
    <name type="scientific">Oenococcus oeni</name>
    <name type="common">Leuconostoc oenos</name>
    <dbReference type="NCBI Taxonomy" id="1247"/>
    <lineage>
        <taxon>Bacteria</taxon>
        <taxon>Bacillati</taxon>
        <taxon>Bacillota</taxon>
        <taxon>Bacilli</taxon>
        <taxon>Lactobacillales</taxon>
        <taxon>Lactobacillaceae</taxon>
        <taxon>Oenococcus</taxon>
    </lineage>
</organism>
<reference evidence="13 14" key="1">
    <citation type="journal article" date="2016" name="BMC Genomics">
        <title>Consensus pan-genome assembly of the specialised wine bacterium Oenococcus oeni.</title>
        <authorList>
            <person name="Sternes P.R."/>
            <person name="Borneman A.R."/>
        </authorList>
    </citation>
    <scope>NUCLEOTIDE SEQUENCE [LARGE SCALE GENOMIC DNA]</scope>
    <source>
        <strain evidence="13 14">AWRIB661</strain>
    </source>
</reference>
<dbReference type="PANTHER" id="PTHR11659">
    <property type="entry name" value="GLUTAMYL-TRNA GLN AMIDOTRANSFERASE SUBUNIT B MITOCHONDRIAL AND PROKARYOTIC PET112-RELATED"/>
    <property type="match status" value="1"/>
</dbReference>
<proteinExistence type="inferred from homology"/>
<dbReference type="EC" id="6.3.5.-" evidence="10"/>
<dbReference type="PROSITE" id="PS01234">
    <property type="entry name" value="GATB"/>
    <property type="match status" value="1"/>
</dbReference>
<name>A0A6N4A4W3_OENOE</name>
<protein>
    <recommendedName>
        <fullName evidence="10">Aspartyl/glutamyl-tRNA(Asn/Gln) amidotransferase subunit B</fullName>
        <shortName evidence="10">Asp/Glu-ADT subunit B</shortName>
        <ecNumber evidence="10">6.3.5.-</ecNumber>
    </recommendedName>
</protein>
<dbReference type="GO" id="GO:0070681">
    <property type="term" value="P:glutaminyl-tRNAGln biosynthesis via transamidation"/>
    <property type="evidence" value="ECO:0007669"/>
    <property type="project" value="TreeGrafter"/>
</dbReference>
<evidence type="ECO:0000256" key="10">
    <source>
        <dbReference type="HAMAP-Rule" id="MF_00121"/>
    </source>
</evidence>
<feature type="domain" description="Asn/Gln amidotransferase" evidence="11">
    <location>
        <begin position="328"/>
        <end position="474"/>
    </location>
</feature>
<dbReference type="GO" id="GO:0005524">
    <property type="term" value="F:ATP binding"/>
    <property type="evidence" value="ECO:0007669"/>
    <property type="project" value="UniProtKB-KW"/>
</dbReference>
<evidence type="ECO:0000256" key="9">
    <source>
        <dbReference type="ARBA" id="ARBA00047913"/>
    </source>
</evidence>
<dbReference type="EMBL" id="MLOK01000054">
    <property type="protein sequence ID" value="OIM20582.1"/>
    <property type="molecule type" value="Genomic_DNA"/>
</dbReference>
<dbReference type="RefSeq" id="WP_071435899.1">
    <property type="nucleotide sequence ID" value="NZ_MLOK01000054.1"/>
</dbReference>
<dbReference type="InterPro" id="IPR004413">
    <property type="entry name" value="GatB"/>
</dbReference>
<dbReference type="NCBIfam" id="NF004012">
    <property type="entry name" value="PRK05477.1-2"/>
    <property type="match status" value="1"/>
</dbReference>
<dbReference type="HAMAP" id="MF_00121">
    <property type="entry name" value="GatB"/>
    <property type="match status" value="1"/>
</dbReference>
<evidence type="ECO:0000313" key="14">
    <source>
        <dbReference type="Proteomes" id="UP000181728"/>
    </source>
</evidence>
<dbReference type="FunFam" id="1.10.10.410:FF:000001">
    <property type="entry name" value="Aspartyl/glutamyl-tRNA(Asn/Gln) amidotransferase subunit B"/>
    <property type="match status" value="1"/>
</dbReference>
<evidence type="ECO:0000256" key="7">
    <source>
        <dbReference type="ARBA" id="ARBA00024799"/>
    </source>
</evidence>
<dbReference type="InterPro" id="IPR042114">
    <property type="entry name" value="GatB_C_1"/>
</dbReference>
<evidence type="ECO:0000256" key="2">
    <source>
        <dbReference type="ARBA" id="ARBA00011123"/>
    </source>
</evidence>
<comment type="subunit">
    <text evidence="2 10">Heterotrimer of A, B and C subunits.</text>
</comment>
<evidence type="ECO:0000313" key="12">
    <source>
        <dbReference type="EMBL" id="MDV7714225.1"/>
    </source>
</evidence>
<dbReference type="Pfam" id="PF02934">
    <property type="entry name" value="GatB_N"/>
    <property type="match status" value="1"/>
</dbReference>
<dbReference type="InterPro" id="IPR003789">
    <property type="entry name" value="Asn/Gln_tRNA_amidoTrase-B-like"/>
</dbReference>
<evidence type="ECO:0000256" key="6">
    <source>
        <dbReference type="ARBA" id="ARBA00022917"/>
    </source>
</evidence>
<dbReference type="InterPro" id="IPR006075">
    <property type="entry name" value="Asn/Gln-tRNA_Trfase_suB/E_cat"/>
</dbReference>
<comment type="caution">
    <text evidence="13">The sequence shown here is derived from an EMBL/GenBank/DDBJ whole genome shotgun (WGS) entry which is preliminary data.</text>
</comment>
<comment type="catalytic activity">
    <reaction evidence="9 10">
        <text>L-glutamyl-tRNA(Gln) + L-glutamine + ATP + H2O = L-glutaminyl-tRNA(Gln) + L-glutamate + ADP + phosphate + H(+)</text>
        <dbReference type="Rhea" id="RHEA:17521"/>
        <dbReference type="Rhea" id="RHEA-COMP:9681"/>
        <dbReference type="Rhea" id="RHEA-COMP:9684"/>
        <dbReference type="ChEBI" id="CHEBI:15377"/>
        <dbReference type="ChEBI" id="CHEBI:15378"/>
        <dbReference type="ChEBI" id="CHEBI:29985"/>
        <dbReference type="ChEBI" id="CHEBI:30616"/>
        <dbReference type="ChEBI" id="CHEBI:43474"/>
        <dbReference type="ChEBI" id="CHEBI:58359"/>
        <dbReference type="ChEBI" id="CHEBI:78520"/>
        <dbReference type="ChEBI" id="CHEBI:78521"/>
        <dbReference type="ChEBI" id="CHEBI:456216"/>
    </reaction>
</comment>
<keyword evidence="4 10" id="KW-0547">Nucleotide-binding</keyword>
<dbReference type="Proteomes" id="UP000181728">
    <property type="component" value="Unassembled WGS sequence"/>
</dbReference>
<dbReference type="Gene3D" id="1.10.150.380">
    <property type="entry name" value="GatB domain, N-terminal subdomain"/>
    <property type="match status" value="1"/>
</dbReference>
<dbReference type="PANTHER" id="PTHR11659:SF0">
    <property type="entry name" value="GLUTAMYL-TRNA(GLN) AMIDOTRANSFERASE SUBUNIT B, MITOCHONDRIAL"/>
    <property type="match status" value="1"/>
</dbReference>
<dbReference type="SMART" id="SM00845">
    <property type="entry name" value="GatB_Yqey"/>
    <property type="match status" value="1"/>
</dbReference>
<keyword evidence="3 10" id="KW-0436">Ligase</keyword>
<evidence type="ECO:0000256" key="1">
    <source>
        <dbReference type="ARBA" id="ARBA00005306"/>
    </source>
</evidence>
<dbReference type="NCBIfam" id="TIGR00133">
    <property type="entry name" value="gatB"/>
    <property type="match status" value="1"/>
</dbReference>
<keyword evidence="5 10" id="KW-0067">ATP-binding</keyword>
<dbReference type="Gene3D" id="1.10.10.410">
    <property type="match status" value="1"/>
</dbReference>
<evidence type="ECO:0000256" key="8">
    <source>
        <dbReference type="ARBA" id="ARBA00047380"/>
    </source>
</evidence>
<dbReference type="AlphaFoldDB" id="A0A6N4A4W3"/>
<dbReference type="EMBL" id="WERV01000001">
    <property type="protein sequence ID" value="MDV7714225.1"/>
    <property type="molecule type" value="Genomic_DNA"/>
</dbReference>
<comment type="catalytic activity">
    <reaction evidence="8 10">
        <text>L-aspartyl-tRNA(Asn) + L-glutamine + ATP + H2O = L-asparaginyl-tRNA(Asn) + L-glutamate + ADP + phosphate + 2 H(+)</text>
        <dbReference type="Rhea" id="RHEA:14513"/>
        <dbReference type="Rhea" id="RHEA-COMP:9674"/>
        <dbReference type="Rhea" id="RHEA-COMP:9677"/>
        <dbReference type="ChEBI" id="CHEBI:15377"/>
        <dbReference type="ChEBI" id="CHEBI:15378"/>
        <dbReference type="ChEBI" id="CHEBI:29985"/>
        <dbReference type="ChEBI" id="CHEBI:30616"/>
        <dbReference type="ChEBI" id="CHEBI:43474"/>
        <dbReference type="ChEBI" id="CHEBI:58359"/>
        <dbReference type="ChEBI" id="CHEBI:78515"/>
        <dbReference type="ChEBI" id="CHEBI:78516"/>
        <dbReference type="ChEBI" id="CHEBI:456216"/>
    </reaction>
</comment>